<accession>A0A7X9XAL8</accession>
<feature type="transmembrane region" description="Helical" evidence="7">
    <location>
        <begin position="267"/>
        <end position="286"/>
    </location>
</feature>
<sequence>MNNPFLLTTKNYMSNPSKTSKEKKPMTLSTKILIGLFLGISVGLFFGEYCEHLGIFGDAFIGLLQMTVLPYIVFSLIVNIGRLSLEEGRKLIINGIRTLALLLAIGIGVVLILPFAFPEWKSANFFSTSFITPPPEIDFLKLYIPSNPFFSLAESKVPAVVLFSILVGIGVMQINGKDKDLLLNSLDAFNKALNQVNKLVVKLTPAGVFAIAASTAGTMTLDELGKMQAYLLTYIVAVLIMVFWVLPMLISACTPFKYKDIFKFTKATLITIFATGKIIVVLPQLIEDLKELYKEYDLGNDENNAGTDILMPLAYPFPNLGTLVIFVFVPFAAWFVGNSITFQDYPMFVGATLLSSFVAPVTGIPFMLDILKIPKDMFQLFVVSTVFTDRVRVVLGAMHLITLTILTLGTSHGFFKIKKRKISMLITVSVGLFIGTLIPLRYFLAYSLKDVYQNDKVIANMQLVHQLVPFKVLPEASPNPVPLKAGEGILDRIKRRGIIRVGFYENEIPFSYFNAKGELVGFGIDMAHVLGSVLDAEIEFVPITVGNMPEELKNDNFDIVMSDIFMSSKYSAELAFSKPYIDVTMALVVGDHADQFKTFEKTAALDSFNIGYFERRDVAEKFLKYFPNAKAVRLDSVDEFFDNQPDSIPLSGLLTSAERGAALTLLHPEFQIANPMPYSITLPLAYPVGNNDENMANFVSDWIEVNRKDGTIQRFYDYWILGEDPTSTDKHWSVIRNVLHWVD</sequence>
<feature type="transmembrane region" description="Helical" evidence="7">
    <location>
        <begin position="348"/>
        <end position="371"/>
    </location>
</feature>
<dbReference type="PANTHER" id="PTHR42865:SF7">
    <property type="entry name" value="PROTON_GLUTAMATE-ASPARTATE SYMPORTER"/>
    <property type="match status" value="1"/>
</dbReference>
<protein>
    <submittedName>
        <fullName evidence="9">Cation:dicarboxylase symporter family transporter</fullName>
    </submittedName>
</protein>
<dbReference type="SMART" id="SM00062">
    <property type="entry name" value="PBPb"/>
    <property type="match status" value="1"/>
</dbReference>
<dbReference type="Pfam" id="PF00497">
    <property type="entry name" value="SBP_bac_3"/>
    <property type="match status" value="1"/>
</dbReference>
<dbReference type="InterPro" id="IPR001991">
    <property type="entry name" value="Na-dicarboxylate_symporter"/>
</dbReference>
<keyword evidence="10" id="KW-1185">Reference proteome</keyword>
<feature type="transmembrane region" description="Helical" evidence="7">
    <location>
        <begin position="157"/>
        <end position="174"/>
    </location>
</feature>
<dbReference type="InterPro" id="IPR001638">
    <property type="entry name" value="Solute-binding_3/MltF_N"/>
</dbReference>
<feature type="transmembrane region" description="Helical" evidence="7">
    <location>
        <begin position="59"/>
        <end position="78"/>
    </location>
</feature>
<dbReference type="SUPFAM" id="SSF53850">
    <property type="entry name" value="Periplasmic binding protein-like II"/>
    <property type="match status" value="1"/>
</dbReference>
<dbReference type="Pfam" id="PF00375">
    <property type="entry name" value="SDF"/>
    <property type="match status" value="1"/>
</dbReference>
<evidence type="ECO:0000259" key="8">
    <source>
        <dbReference type="SMART" id="SM00062"/>
    </source>
</evidence>
<feature type="transmembrane region" description="Helical" evidence="7">
    <location>
        <begin position="317"/>
        <end position="336"/>
    </location>
</feature>
<name>A0A7X9XAL8_9BACT</name>
<gene>
    <name evidence="9" type="ORF">HHU12_17365</name>
</gene>
<evidence type="ECO:0000256" key="2">
    <source>
        <dbReference type="ARBA" id="ARBA00022448"/>
    </source>
</evidence>
<comment type="subcellular location">
    <subcellularLocation>
        <location evidence="1">Cell membrane</location>
        <topology evidence="1">Multi-pass membrane protein</topology>
    </subcellularLocation>
</comment>
<evidence type="ECO:0000256" key="4">
    <source>
        <dbReference type="ARBA" id="ARBA00022692"/>
    </source>
</evidence>
<proteinExistence type="predicted"/>
<dbReference type="EMBL" id="JABANE010000047">
    <property type="protein sequence ID" value="NME69749.1"/>
    <property type="molecule type" value="Genomic_DNA"/>
</dbReference>
<feature type="transmembrane region" description="Helical" evidence="7">
    <location>
        <begin position="28"/>
        <end position="47"/>
    </location>
</feature>
<dbReference type="InterPro" id="IPR036458">
    <property type="entry name" value="Na:dicarbo_symporter_sf"/>
</dbReference>
<comment type="caution">
    <text evidence="9">The sequence shown here is derived from an EMBL/GenBank/DDBJ whole genome shotgun (WGS) entry which is preliminary data.</text>
</comment>
<keyword evidence="3" id="KW-1003">Cell membrane</keyword>
<dbReference type="GO" id="GO:0005886">
    <property type="term" value="C:plasma membrane"/>
    <property type="evidence" value="ECO:0007669"/>
    <property type="project" value="UniProtKB-SubCell"/>
</dbReference>
<evidence type="ECO:0000256" key="5">
    <source>
        <dbReference type="ARBA" id="ARBA00022989"/>
    </source>
</evidence>
<feature type="transmembrane region" description="Helical" evidence="7">
    <location>
        <begin position="391"/>
        <end position="410"/>
    </location>
</feature>
<evidence type="ECO:0000256" key="1">
    <source>
        <dbReference type="ARBA" id="ARBA00004651"/>
    </source>
</evidence>
<dbReference type="AlphaFoldDB" id="A0A7X9XAL8"/>
<evidence type="ECO:0000313" key="10">
    <source>
        <dbReference type="Proteomes" id="UP000576082"/>
    </source>
</evidence>
<organism evidence="9 10">
    <name type="scientific">Flammeovirga aprica JL-4</name>
    <dbReference type="NCBI Taxonomy" id="694437"/>
    <lineage>
        <taxon>Bacteria</taxon>
        <taxon>Pseudomonadati</taxon>
        <taxon>Bacteroidota</taxon>
        <taxon>Cytophagia</taxon>
        <taxon>Cytophagales</taxon>
        <taxon>Flammeovirgaceae</taxon>
        <taxon>Flammeovirga</taxon>
    </lineage>
</organism>
<evidence type="ECO:0000256" key="7">
    <source>
        <dbReference type="SAM" id="Phobius"/>
    </source>
</evidence>
<evidence type="ECO:0000313" key="9">
    <source>
        <dbReference type="EMBL" id="NME69749.1"/>
    </source>
</evidence>
<feature type="transmembrane region" description="Helical" evidence="7">
    <location>
        <begin position="199"/>
        <end position="221"/>
    </location>
</feature>
<feature type="transmembrane region" description="Helical" evidence="7">
    <location>
        <begin position="99"/>
        <end position="117"/>
    </location>
</feature>
<keyword evidence="6 7" id="KW-0472">Membrane</keyword>
<dbReference type="Gene3D" id="3.40.190.10">
    <property type="entry name" value="Periplasmic binding protein-like II"/>
    <property type="match status" value="2"/>
</dbReference>
<dbReference type="GO" id="GO:0015293">
    <property type="term" value="F:symporter activity"/>
    <property type="evidence" value="ECO:0007669"/>
    <property type="project" value="UniProtKB-KW"/>
</dbReference>
<evidence type="ECO:0000256" key="3">
    <source>
        <dbReference type="ARBA" id="ARBA00022475"/>
    </source>
</evidence>
<dbReference type="PANTHER" id="PTHR42865">
    <property type="entry name" value="PROTON/GLUTAMATE-ASPARTATE SYMPORTER"/>
    <property type="match status" value="1"/>
</dbReference>
<dbReference type="Gene3D" id="1.10.3860.10">
    <property type="entry name" value="Sodium:dicarboxylate symporter"/>
    <property type="match status" value="1"/>
</dbReference>
<evidence type="ECO:0000256" key="6">
    <source>
        <dbReference type="ARBA" id="ARBA00023136"/>
    </source>
</evidence>
<feature type="transmembrane region" description="Helical" evidence="7">
    <location>
        <begin position="227"/>
        <end position="246"/>
    </location>
</feature>
<keyword evidence="2" id="KW-0813">Transport</keyword>
<dbReference type="Proteomes" id="UP000576082">
    <property type="component" value="Unassembled WGS sequence"/>
</dbReference>
<reference evidence="9 10" key="1">
    <citation type="submission" date="2020-04" db="EMBL/GenBank/DDBJ databases">
        <title>Flammeovirga sp. SR4, a novel species isolated from seawater.</title>
        <authorList>
            <person name="Wang X."/>
        </authorList>
    </citation>
    <scope>NUCLEOTIDE SEQUENCE [LARGE SCALE GENOMIC DNA]</scope>
    <source>
        <strain evidence="9 10">ATCC 23126</strain>
    </source>
</reference>
<keyword evidence="5 7" id="KW-1133">Transmembrane helix</keyword>
<feature type="domain" description="Solute-binding protein family 3/N-terminal" evidence="8">
    <location>
        <begin position="498"/>
        <end position="723"/>
    </location>
</feature>
<feature type="transmembrane region" description="Helical" evidence="7">
    <location>
        <begin position="422"/>
        <end position="444"/>
    </location>
</feature>
<keyword evidence="4 7" id="KW-0812">Transmembrane</keyword>
<dbReference type="SUPFAM" id="SSF118215">
    <property type="entry name" value="Proton glutamate symport protein"/>
    <property type="match status" value="1"/>
</dbReference>